<dbReference type="AlphaFoldDB" id="A0A7G6VUJ4"/>
<protein>
    <submittedName>
        <fullName evidence="1">Uncharacterized protein</fullName>
    </submittedName>
</protein>
<dbReference type="EMBL" id="CP060052">
    <property type="protein sequence ID" value="QNE05409.1"/>
    <property type="molecule type" value="Genomic_DNA"/>
</dbReference>
<gene>
    <name evidence="1" type="ORF">H4O24_01475</name>
</gene>
<dbReference type="Proteomes" id="UP000515297">
    <property type="component" value="Chromosome"/>
</dbReference>
<proteinExistence type="predicted"/>
<sequence length="224" mass="24863">MEKDLAFGISRGEMLSVLAGVLLIPRERDGAFLGKFQHLQRLSLIDGINPGRGKNAQYSAYQMAVIAIAFQFLQLGITPERTVRIMKEKRRSIEKSLARVASIEFDQHGMPVEAPDWRYRSFLKVDPAALSDIKEPIDMLAYSVEPLTGQELRTLLDEQFLSSAAQRFSAISVSSTIGAIGIHLDLDMAKDPETFALGPKGLQFFKALYDWAVEEGLLDGDTEA</sequence>
<organism evidence="1 2">
    <name type="scientific">Croceicoccus marinus</name>
    <dbReference type="NCBI Taxonomy" id="450378"/>
    <lineage>
        <taxon>Bacteria</taxon>
        <taxon>Pseudomonadati</taxon>
        <taxon>Pseudomonadota</taxon>
        <taxon>Alphaproteobacteria</taxon>
        <taxon>Sphingomonadales</taxon>
        <taxon>Erythrobacteraceae</taxon>
        <taxon>Croceicoccus</taxon>
    </lineage>
</organism>
<name>A0A7G6VUJ4_9SPHN</name>
<reference evidence="1 2" key="1">
    <citation type="submission" date="2020-08" db="EMBL/GenBank/DDBJ databases">
        <authorList>
            <person name="Liu G."/>
            <person name="Sun C."/>
        </authorList>
    </citation>
    <scope>NUCLEOTIDE SEQUENCE [LARGE SCALE GENOMIC DNA]</scope>
    <source>
        <strain evidence="1 2">OT19</strain>
    </source>
</reference>
<evidence type="ECO:0000313" key="2">
    <source>
        <dbReference type="Proteomes" id="UP000515297"/>
    </source>
</evidence>
<evidence type="ECO:0000313" key="1">
    <source>
        <dbReference type="EMBL" id="QNE05409.1"/>
    </source>
</evidence>
<accession>A0A7G6VUJ4</accession>
<dbReference type="RefSeq" id="WP_185884515.1">
    <property type="nucleotide sequence ID" value="NZ_CP060052.1"/>
</dbReference>